<dbReference type="EMBL" id="CP000859">
    <property type="protein sequence ID" value="ABW67717.1"/>
    <property type="molecule type" value="Genomic_DNA"/>
</dbReference>
<dbReference type="KEGG" id="dol:Dole_1913"/>
<dbReference type="OrthoDB" id="9788989at2"/>
<evidence type="ECO:0000313" key="2">
    <source>
        <dbReference type="Proteomes" id="UP000008561"/>
    </source>
</evidence>
<name>A8ZSI0_DESOH</name>
<protein>
    <submittedName>
        <fullName evidence="1">Conserved hypothetical GTP-binding protein</fullName>
    </submittedName>
</protein>
<reference evidence="1 2" key="1">
    <citation type="submission" date="2007-10" db="EMBL/GenBank/DDBJ databases">
        <title>Complete sequence of Desulfococcus oleovorans Hxd3.</title>
        <authorList>
            <consortium name="US DOE Joint Genome Institute"/>
            <person name="Copeland A."/>
            <person name="Lucas S."/>
            <person name="Lapidus A."/>
            <person name="Barry K."/>
            <person name="Glavina del Rio T."/>
            <person name="Dalin E."/>
            <person name="Tice H."/>
            <person name="Pitluck S."/>
            <person name="Kiss H."/>
            <person name="Brettin T."/>
            <person name="Bruce D."/>
            <person name="Detter J.C."/>
            <person name="Han C."/>
            <person name="Schmutz J."/>
            <person name="Larimer F."/>
            <person name="Land M."/>
            <person name="Hauser L."/>
            <person name="Kyrpides N."/>
            <person name="Kim E."/>
            <person name="Wawrik B."/>
            <person name="Richardson P."/>
        </authorList>
    </citation>
    <scope>NUCLEOTIDE SEQUENCE [LARGE SCALE GENOMIC DNA]</scope>
    <source>
        <strain evidence="2">DSM 6200 / JCM 39069 / Hxd3</strain>
    </source>
</reference>
<keyword evidence="2" id="KW-1185">Reference proteome</keyword>
<gene>
    <name evidence="1" type="ordered locus">Dole_1913</name>
</gene>
<dbReference type="AlphaFoldDB" id="A8ZSI0"/>
<dbReference type="RefSeq" id="WP_012175329.1">
    <property type="nucleotide sequence ID" value="NC_009943.1"/>
</dbReference>
<dbReference type="Proteomes" id="UP000008561">
    <property type="component" value="Chromosome"/>
</dbReference>
<dbReference type="Pfam" id="PF14385">
    <property type="entry name" value="DUF4416"/>
    <property type="match status" value="1"/>
</dbReference>
<dbReference type="STRING" id="96561.Dole_1913"/>
<accession>A8ZSI0</accession>
<proteinExistence type="predicted"/>
<dbReference type="InterPro" id="IPR025529">
    <property type="entry name" value="DUF4416"/>
</dbReference>
<sequence>MSTPAAPIPARLVISVFLNEKLLIETVAEKLAHAFGPMDLVSAWLDFDYTDYYAAEFGAPLFRRVFSFSRPVDQDRLADIKHTTNAIEARFAANGRRRVNIDPGYLTMERFVLATGKNFTHRVYLEQGIYADLTLLYQHNDFTPLPWTYPDYAGSEMRHFLLMVRERYVRALEFPDARD</sequence>
<dbReference type="HOGENOM" id="CLU_114103_0_0_7"/>
<evidence type="ECO:0000313" key="1">
    <source>
        <dbReference type="EMBL" id="ABW67717.1"/>
    </source>
</evidence>
<organism evidence="1 2">
    <name type="scientific">Desulfosudis oleivorans (strain DSM 6200 / JCM 39069 / Hxd3)</name>
    <name type="common">Desulfococcus oleovorans</name>
    <dbReference type="NCBI Taxonomy" id="96561"/>
    <lineage>
        <taxon>Bacteria</taxon>
        <taxon>Pseudomonadati</taxon>
        <taxon>Thermodesulfobacteriota</taxon>
        <taxon>Desulfobacteria</taxon>
        <taxon>Desulfobacterales</taxon>
        <taxon>Desulfosudaceae</taxon>
        <taxon>Desulfosudis</taxon>
    </lineage>
</organism>
<dbReference type="eggNOG" id="ENOG5032RQK">
    <property type="taxonomic scope" value="Bacteria"/>
</dbReference>